<gene>
    <name evidence="11" type="ORF">OIDMADRAFT_16754</name>
</gene>
<dbReference type="HOGENOM" id="CLU_070647_0_1_1"/>
<evidence type="ECO:0000256" key="6">
    <source>
        <dbReference type="ARBA" id="ARBA00023180"/>
    </source>
</evidence>
<keyword evidence="5" id="KW-0472">Membrane</keyword>
<dbReference type="PANTHER" id="PTHR34992:SF1">
    <property type="entry name" value="COPPER ACQUISITION FACTOR BIM1-LIKE DOMAIN-CONTAINING PROTEIN"/>
    <property type="match status" value="1"/>
</dbReference>
<dbReference type="Proteomes" id="UP000054321">
    <property type="component" value="Unassembled WGS sequence"/>
</dbReference>
<organism evidence="11 12">
    <name type="scientific">Oidiodendron maius (strain Zn)</name>
    <dbReference type="NCBI Taxonomy" id="913774"/>
    <lineage>
        <taxon>Eukaryota</taxon>
        <taxon>Fungi</taxon>
        <taxon>Dikarya</taxon>
        <taxon>Ascomycota</taxon>
        <taxon>Pezizomycotina</taxon>
        <taxon>Leotiomycetes</taxon>
        <taxon>Leotiomycetes incertae sedis</taxon>
        <taxon>Myxotrichaceae</taxon>
        <taxon>Oidiodendron</taxon>
    </lineage>
</organism>
<evidence type="ECO:0000313" key="11">
    <source>
        <dbReference type="EMBL" id="KIN08737.1"/>
    </source>
</evidence>
<keyword evidence="3" id="KW-0336">GPI-anchor</keyword>
<evidence type="ECO:0000256" key="3">
    <source>
        <dbReference type="ARBA" id="ARBA00022622"/>
    </source>
</evidence>
<evidence type="ECO:0000256" key="9">
    <source>
        <dbReference type="SAM" id="SignalP"/>
    </source>
</evidence>
<dbReference type="InParanoid" id="A0A0C3I2W6"/>
<evidence type="ECO:0000256" key="1">
    <source>
        <dbReference type="ARBA" id="ARBA00004609"/>
    </source>
</evidence>
<sequence>MPPSKRIALLGLILAPAALAHFVVNVPPPLGSNIDNEDTAPCGGFTPSSTDNTTDFHVDGDAIGLTTLHAQCFFAYRGMLGTSLTSPNWTVLIPTIEEFGLNSFCEPSIAVPSSWAGSSGLLQIIQDSEDGIHYQCMSVNFVAGKGTVPSTCTNSSGVSAQFTSDNTLTSIESGSSSSPSQTSSSQGTSSPTTSQPSPSTSKGAAASVASLEMVSGSILAGLLCALFNF</sequence>
<evidence type="ECO:0000313" key="12">
    <source>
        <dbReference type="Proteomes" id="UP000054321"/>
    </source>
</evidence>
<dbReference type="EMBL" id="KN832870">
    <property type="protein sequence ID" value="KIN08737.1"/>
    <property type="molecule type" value="Genomic_DNA"/>
</dbReference>
<dbReference type="PANTHER" id="PTHR34992">
    <property type="entry name" value="HYPHAL ANASTAMOSIS-7 PROTEIN"/>
    <property type="match status" value="1"/>
</dbReference>
<evidence type="ECO:0000256" key="5">
    <source>
        <dbReference type="ARBA" id="ARBA00023136"/>
    </source>
</evidence>
<dbReference type="AlphaFoldDB" id="A0A0C3I2W6"/>
<evidence type="ECO:0000256" key="2">
    <source>
        <dbReference type="ARBA" id="ARBA00022475"/>
    </source>
</evidence>
<feature type="domain" description="Copper acquisition factor BIM1-like" evidence="10">
    <location>
        <begin position="20"/>
        <end position="157"/>
    </location>
</feature>
<dbReference type="OrthoDB" id="2146436at2759"/>
<feature type="signal peptide" evidence="9">
    <location>
        <begin position="1"/>
        <end position="20"/>
    </location>
</feature>
<feature type="chain" id="PRO_5002165526" description="Copper acquisition factor BIM1-like domain-containing protein" evidence="9">
    <location>
        <begin position="21"/>
        <end position="229"/>
    </location>
</feature>
<protein>
    <recommendedName>
        <fullName evidence="10">Copper acquisition factor BIM1-like domain-containing protein</fullName>
    </recommendedName>
</protein>
<keyword evidence="4 9" id="KW-0732">Signal</keyword>
<name>A0A0C3I2W6_OIDMZ</name>
<evidence type="ECO:0000256" key="7">
    <source>
        <dbReference type="ARBA" id="ARBA00023288"/>
    </source>
</evidence>
<dbReference type="GO" id="GO:0005886">
    <property type="term" value="C:plasma membrane"/>
    <property type="evidence" value="ECO:0007669"/>
    <property type="project" value="UniProtKB-SubCell"/>
</dbReference>
<reference evidence="12" key="2">
    <citation type="submission" date="2015-01" db="EMBL/GenBank/DDBJ databases">
        <title>Evolutionary Origins and Diversification of the Mycorrhizal Mutualists.</title>
        <authorList>
            <consortium name="DOE Joint Genome Institute"/>
            <consortium name="Mycorrhizal Genomics Consortium"/>
            <person name="Kohler A."/>
            <person name="Kuo A."/>
            <person name="Nagy L.G."/>
            <person name="Floudas D."/>
            <person name="Copeland A."/>
            <person name="Barry K.W."/>
            <person name="Cichocki N."/>
            <person name="Veneault-Fourrey C."/>
            <person name="LaButti K."/>
            <person name="Lindquist E.A."/>
            <person name="Lipzen A."/>
            <person name="Lundell T."/>
            <person name="Morin E."/>
            <person name="Murat C."/>
            <person name="Riley R."/>
            <person name="Ohm R."/>
            <person name="Sun H."/>
            <person name="Tunlid A."/>
            <person name="Henrissat B."/>
            <person name="Grigoriev I.V."/>
            <person name="Hibbett D.S."/>
            <person name="Martin F."/>
        </authorList>
    </citation>
    <scope>NUCLEOTIDE SEQUENCE [LARGE SCALE GENOMIC DNA]</scope>
    <source>
        <strain evidence="12">Zn</strain>
    </source>
</reference>
<dbReference type="CDD" id="cd21176">
    <property type="entry name" value="LPMO_auxiliary-like"/>
    <property type="match status" value="1"/>
</dbReference>
<keyword evidence="6" id="KW-0325">Glycoprotein</keyword>
<evidence type="ECO:0000256" key="4">
    <source>
        <dbReference type="ARBA" id="ARBA00022729"/>
    </source>
</evidence>
<keyword evidence="12" id="KW-1185">Reference proteome</keyword>
<evidence type="ECO:0000259" key="10">
    <source>
        <dbReference type="Pfam" id="PF20238"/>
    </source>
</evidence>
<proteinExistence type="predicted"/>
<reference evidence="11 12" key="1">
    <citation type="submission" date="2014-04" db="EMBL/GenBank/DDBJ databases">
        <authorList>
            <consortium name="DOE Joint Genome Institute"/>
            <person name="Kuo A."/>
            <person name="Martino E."/>
            <person name="Perotto S."/>
            <person name="Kohler A."/>
            <person name="Nagy L.G."/>
            <person name="Floudas D."/>
            <person name="Copeland A."/>
            <person name="Barry K.W."/>
            <person name="Cichocki N."/>
            <person name="Veneault-Fourrey C."/>
            <person name="LaButti K."/>
            <person name="Lindquist E.A."/>
            <person name="Lipzen A."/>
            <person name="Lundell T."/>
            <person name="Morin E."/>
            <person name="Murat C."/>
            <person name="Sun H."/>
            <person name="Tunlid A."/>
            <person name="Henrissat B."/>
            <person name="Grigoriev I.V."/>
            <person name="Hibbett D.S."/>
            <person name="Martin F."/>
            <person name="Nordberg H.P."/>
            <person name="Cantor M.N."/>
            <person name="Hua S.X."/>
        </authorList>
    </citation>
    <scope>NUCLEOTIDE SEQUENCE [LARGE SCALE GENOMIC DNA]</scope>
    <source>
        <strain evidence="11 12">Zn</strain>
    </source>
</reference>
<feature type="compositionally biased region" description="Low complexity" evidence="8">
    <location>
        <begin position="173"/>
        <end position="201"/>
    </location>
</feature>
<dbReference type="GO" id="GO:0098552">
    <property type="term" value="C:side of membrane"/>
    <property type="evidence" value="ECO:0007669"/>
    <property type="project" value="UniProtKB-KW"/>
</dbReference>
<keyword evidence="7" id="KW-0449">Lipoprotein</keyword>
<dbReference type="Pfam" id="PF20238">
    <property type="entry name" value="BIM1-like_dom"/>
    <property type="match status" value="1"/>
</dbReference>
<accession>A0A0C3I2W6</accession>
<evidence type="ECO:0000256" key="8">
    <source>
        <dbReference type="SAM" id="MobiDB-lite"/>
    </source>
</evidence>
<keyword evidence="2" id="KW-1003">Cell membrane</keyword>
<comment type="subcellular location">
    <subcellularLocation>
        <location evidence="1">Cell membrane</location>
        <topology evidence="1">Lipid-anchor</topology>
        <topology evidence="1">GPI-anchor</topology>
    </subcellularLocation>
</comment>
<feature type="region of interest" description="Disordered" evidence="8">
    <location>
        <begin position="168"/>
        <end position="203"/>
    </location>
</feature>
<dbReference type="InterPro" id="IPR046530">
    <property type="entry name" value="BIM1-like_dom"/>
</dbReference>
<dbReference type="InterPro" id="IPR046936">
    <property type="entry name" value="BIM1-like"/>
</dbReference>